<dbReference type="Proteomes" id="UP000619260">
    <property type="component" value="Unassembled WGS sequence"/>
</dbReference>
<reference evidence="1" key="1">
    <citation type="submission" date="2021-01" db="EMBL/GenBank/DDBJ databases">
        <title>Whole genome shotgun sequence of Virgisporangium aliadipatigenens NBRC 105644.</title>
        <authorList>
            <person name="Komaki H."/>
            <person name="Tamura T."/>
        </authorList>
    </citation>
    <scope>NUCLEOTIDE SEQUENCE</scope>
    <source>
        <strain evidence="1">NBRC 105644</strain>
    </source>
</reference>
<dbReference type="AlphaFoldDB" id="A0A8J3YRZ4"/>
<protein>
    <submittedName>
        <fullName evidence="1">Uncharacterized protein</fullName>
    </submittedName>
</protein>
<keyword evidence="2" id="KW-1185">Reference proteome</keyword>
<dbReference type="EMBL" id="BOPF01000021">
    <property type="protein sequence ID" value="GIJ48653.1"/>
    <property type="molecule type" value="Genomic_DNA"/>
</dbReference>
<evidence type="ECO:0000313" key="2">
    <source>
        <dbReference type="Proteomes" id="UP000619260"/>
    </source>
</evidence>
<sequence length="297" mass="32553">MVAGALAGLASIGATTAAATTVVRRERTFLPRGHAARVDTRRDPVDVALRYGCAGLTVGIAVDAQRRVVLAGPSGRFLRQHVLEPLAERVRRRGRVHAAQHEAFGVVLEADPNAGADLLDRLEDALVPYADLLSAVTGGALRHGHVQIMLAGAHRRALEARADRLFFAEGTLNDVGRDVPTDVVPVVAEHVAWRIGWDGRGEIAAEERYLLRSLMRAAHLEGKRVRFYGVPTGHRIRRAFWTELHSAGADLISAENLGALRRFLRGRHAHRTTYGPAPGQLWLPERKVRANDRPARR</sequence>
<evidence type="ECO:0000313" key="1">
    <source>
        <dbReference type="EMBL" id="GIJ48653.1"/>
    </source>
</evidence>
<comment type="caution">
    <text evidence="1">The sequence shown here is derived from an EMBL/GenBank/DDBJ whole genome shotgun (WGS) entry which is preliminary data.</text>
</comment>
<accession>A0A8J3YRZ4</accession>
<proteinExistence type="predicted"/>
<name>A0A8J3YRZ4_9ACTN</name>
<organism evidence="1 2">
    <name type="scientific">Virgisporangium aliadipatigenens</name>
    <dbReference type="NCBI Taxonomy" id="741659"/>
    <lineage>
        <taxon>Bacteria</taxon>
        <taxon>Bacillati</taxon>
        <taxon>Actinomycetota</taxon>
        <taxon>Actinomycetes</taxon>
        <taxon>Micromonosporales</taxon>
        <taxon>Micromonosporaceae</taxon>
        <taxon>Virgisporangium</taxon>
    </lineage>
</organism>
<gene>
    <name evidence="1" type="ORF">Val02_55390</name>
</gene>